<reference evidence="2" key="1">
    <citation type="submission" date="2016-02" db="EMBL/GenBank/DDBJ databases">
        <authorList>
            <person name="Wibberg D."/>
        </authorList>
    </citation>
    <scope>NUCLEOTIDE SEQUENCE [LARGE SCALE GENOMIC DNA]</scope>
</reference>
<dbReference type="EMBL" id="FLUV01000579">
    <property type="protein sequence ID" value="SBW19433.1"/>
    <property type="molecule type" value="Genomic_DNA"/>
</dbReference>
<organism evidence="1 2">
    <name type="scientific">Candidatus Protofrankia californiensis</name>
    <dbReference type="NCBI Taxonomy" id="1839754"/>
    <lineage>
        <taxon>Bacteria</taxon>
        <taxon>Bacillati</taxon>
        <taxon>Actinomycetota</taxon>
        <taxon>Actinomycetes</taxon>
        <taxon>Frankiales</taxon>
        <taxon>Frankiaceae</taxon>
        <taxon>Protofrankia</taxon>
    </lineage>
</organism>
<dbReference type="AlphaFoldDB" id="A0A1C3NVF9"/>
<evidence type="ECO:0000313" key="2">
    <source>
        <dbReference type="Proteomes" id="UP000199013"/>
    </source>
</evidence>
<protein>
    <submittedName>
        <fullName evidence="1">Uncharacterized protein</fullName>
    </submittedName>
</protein>
<sequence>MRMTGIVAVFVRRAYPLGLRSAVRLAAAVTSKHVLASAGFRATRGFADGPRWADAAAHHTPTADARIQASTMRRHTLYVPGPPRGLLLV</sequence>
<keyword evidence="2" id="KW-1185">Reference proteome</keyword>
<accession>A0A1C3NVF9</accession>
<name>A0A1C3NVF9_9ACTN</name>
<evidence type="ECO:0000313" key="1">
    <source>
        <dbReference type="EMBL" id="SBW19433.1"/>
    </source>
</evidence>
<gene>
    <name evidence="1" type="ORF">FDG2_1378</name>
</gene>
<dbReference type="Proteomes" id="UP000199013">
    <property type="component" value="Unassembled WGS sequence"/>
</dbReference>
<proteinExistence type="predicted"/>